<evidence type="ECO:0000256" key="1">
    <source>
        <dbReference type="SAM" id="Coils"/>
    </source>
</evidence>
<feature type="coiled-coil region" evidence="1">
    <location>
        <begin position="13"/>
        <end position="70"/>
    </location>
</feature>
<dbReference type="Proteomes" id="UP001299546">
    <property type="component" value="Unassembled WGS sequence"/>
</dbReference>
<name>A0ABS8DLR8_9FIRM</name>
<protein>
    <submittedName>
        <fullName evidence="2">Uncharacterized protein</fullName>
    </submittedName>
</protein>
<dbReference type="EMBL" id="JAJCIS010000023">
    <property type="protein sequence ID" value="MCB7389354.1"/>
    <property type="molecule type" value="Genomic_DNA"/>
</dbReference>
<organism evidence="2 3">
    <name type="scientific">Bariatricus massiliensis</name>
    <dbReference type="NCBI Taxonomy" id="1745713"/>
    <lineage>
        <taxon>Bacteria</taxon>
        <taxon>Bacillati</taxon>
        <taxon>Bacillota</taxon>
        <taxon>Clostridia</taxon>
        <taxon>Lachnospirales</taxon>
        <taxon>Lachnospiraceae</taxon>
        <taxon>Bariatricus</taxon>
    </lineage>
</organism>
<reference evidence="2 3" key="1">
    <citation type="submission" date="2021-10" db="EMBL/GenBank/DDBJ databases">
        <title>Collection of gut derived symbiotic bacterial strains cultured from healthy donors.</title>
        <authorList>
            <person name="Lin H."/>
            <person name="Littmann E."/>
            <person name="Kohout C."/>
            <person name="Pamer E.G."/>
        </authorList>
    </citation>
    <scope>NUCLEOTIDE SEQUENCE [LARGE SCALE GENOMIC DNA]</scope>
    <source>
        <strain evidence="2 3">DFI.1.165</strain>
    </source>
</reference>
<evidence type="ECO:0000313" key="2">
    <source>
        <dbReference type="EMBL" id="MCB7389354.1"/>
    </source>
</evidence>
<proteinExistence type="predicted"/>
<dbReference type="RefSeq" id="WP_066734568.1">
    <property type="nucleotide sequence ID" value="NZ_JAJCIQ010000022.1"/>
</dbReference>
<gene>
    <name evidence="2" type="ORF">LIZ65_18895</name>
</gene>
<sequence length="89" mass="10374">MENEHERMEKLLKNELTREADKIIKEVEADESLKDIALPEELDTGLKTKIEQYEAEKAAYEMLSDKDKEAIRIGREIQIQRAKTNNDTP</sequence>
<accession>A0ABS8DLR8</accession>
<comment type="caution">
    <text evidence="2">The sequence shown here is derived from an EMBL/GenBank/DDBJ whole genome shotgun (WGS) entry which is preliminary data.</text>
</comment>
<keyword evidence="1" id="KW-0175">Coiled coil</keyword>
<evidence type="ECO:0000313" key="3">
    <source>
        <dbReference type="Proteomes" id="UP001299546"/>
    </source>
</evidence>
<keyword evidence="3" id="KW-1185">Reference proteome</keyword>